<sequence length="501" mass="55919">MKEFILKLENLTKEYPGVVALNNVSIEFEKGKIHSLVGENGAGKSTLIKLITGAVDKTSGKIYYKGNEIENNSPINSLNKGIIPVYQELNMIPTLSIVENIFYGNEKTNGLILDKKYMLKKTRELLTEVGLNISPETKIRDMGIGNQQLVEISKALVRNVEVLILDEPTASLTDNEIKNLFHIINKLKTDGVTIIYISHRLDEVLEISDTITVLRDGKVIDSKSPTELDEEMLVNLMVGRDLIRNKKEKEKEIVSQRVLEFKNVNTNKIKDISFILLKGEILGIAGLIGSGRTELAEAIFGVDEILSGEVFIGGKQKKIKSPRDAIEENIAFITEDRKSLGLLLDLSVLENVTYSSLENISKIGVIDKRKEEKLVKNILEKLQVKYSTLGEKVLNLSGGNQQKIVIAKWLLSNASIFIFDEPTRGIDVGAKEEIYNILRSLTEEGKSIIMISSEMQEVINISDRILVMSNGHIVSEYKSSEITSEKIFIDSASLLKEQKNG</sequence>
<dbReference type="InterPro" id="IPR017871">
    <property type="entry name" value="ABC_transporter-like_CS"/>
</dbReference>
<dbReference type="PROSITE" id="PS00211">
    <property type="entry name" value="ABC_TRANSPORTER_1"/>
    <property type="match status" value="1"/>
</dbReference>
<dbReference type="Proteomes" id="UP000186112">
    <property type="component" value="Unassembled WGS sequence"/>
</dbReference>
<dbReference type="Pfam" id="PF00005">
    <property type="entry name" value="ABC_tran"/>
    <property type="match status" value="2"/>
</dbReference>
<dbReference type="InterPro" id="IPR003593">
    <property type="entry name" value="AAA+_ATPase"/>
</dbReference>
<evidence type="ECO:0000259" key="10">
    <source>
        <dbReference type="PROSITE" id="PS50893"/>
    </source>
</evidence>
<feature type="domain" description="ABC transporter" evidence="10">
    <location>
        <begin position="6"/>
        <end position="241"/>
    </location>
</feature>
<protein>
    <submittedName>
        <fullName evidence="11">Galactose/methyl galactoside import ATP-binding protein MglA</fullName>
        <ecNumber evidence="11">3.6.3.17</ecNumber>
    </submittedName>
</protein>
<dbReference type="PROSITE" id="PS50893">
    <property type="entry name" value="ABC_TRANSPORTER_2"/>
    <property type="match status" value="2"/>
</dbReference>
<evidence type="ECO:0000256" key="6">
    <source>
        <dbReference type="ARBA" id="ARBA00022741"/>
    </source>
</evidence>
<comment type="subcellular location">
    <subcellularLocation>
        <location evidence="1">Cell membrane</location>
        <topology evidence="1">Peripheral membrane protein</topology>
    </subcellularLocation>
</comment>
<dbReference type="SUPFAM" id="SSF52540">
    <property type="entry name" value="P-loop containing nucleoside triphosphate hydrolases"/>
    <property type="match status" value="2"/>
</dbReference>
<keyword evidence="7 11" id="KW-0067">ATP-binding</keyword>
<keyword evidence="11" id="KW-0378">Hydrolase</keyword>
<dbReference type="GO" id="GO:0016887">
    <property type="term" value="F:ATP hydrolysis activity"/>
    <property type="evidence" value="ECO:0007669"/>
    <property type="project" value="InterPro"/>
</dbReference>
<comment type="caution">
    <text evidence="11">The sequence shown here is derived from an EMBL/GenBank/DDBJ whole genome shotgun (WGS) entry which is preliminary data.</text>
</comment>
<keyword evidence="9" id="KW-0472">Membrane</keyword>
<dbReference type="GO" id="GO:0005886">
    <property type="term" value="C:plasma membrane"/>
    <property type="evidence" value="ECO:0007669"/>
    <property type="project" value="UniProtKB-SubCell"/>
</dbReference>
<evidence type="ECO:0000313" key="12">
    <source>
        <dbReference type="Proteomes" id="UP000186112"/>
    </source>
</evidence>
<dbReference type="CDD" id="cd03216">
    <property type="entry name" value="ABC_Carb_Monos_I"/>
    <property type="match status" value="1"/>
</dbReference>
<feature type="domain" description="ABC transporter" evidence="10">
    <location>
        <begin position="253"/>
        <end position="495"/>
    </location>
</feature>
<dbReference type="PANTHER" id="PTHR43790:SF3">
    <property type="entry name" value="D-ALLOSE IMPORT ATP-BINDING PROTEIN ALSA-RELATED"/>
    <property type="match status" value="1"/>
</dbReference>
<dbReference type="InterPro" id="IPR050107">
    <property type="entry name" value="ABC_carbohydrate_import_ATPase"/>
</dbReference>
<keyword evidence="3" id="KW-1003">Cell membrane</keyword>
<dbReference type="InterPro" id="IPR003439">
    <property type="entry name" value="ABC_transporter-like_ATP-bd"/>
</dbReference>
<evidence type="ECO:0000256" key="9">
    <source>
        <dbReference type="ARBA" id="ARBA00023136"/>
    </source>
</evidence>
<gene>
    <name evidence="11" type="primary">mglA_1</name>
    <name evidence="11" type="ORF">TICRE_01170</name>
</gene>
<name>A0A1U7M8X5_TISCR</name>
<dbReference type="OrthoDB" id="9771863at2"/>
<reference evidence="11 12" key="1">
    <citation type="submission" date="2016-02" db="EMBL/GenBank/DDBJ databases">
        <title>Genome sequence of Tissierella creatinophila DSM 6911.</title>
        <authorList>
            <person name="Poehlein A."/>
            <person name="Daniel R."/>
        </authorList>
    </citation>
    <scope>NUCLEOTIDE SEQUENCE [LARGE SCALE GENOMIC DNA]</scope>
    <source>
        <strain evidence="11 12">DSM 6911</strain>
    </source>
</reference>
<evidence type="ECO:0000256" key="3">
    <source>
        <dbReference type="ARBA" id="ARBA00022475"/>
    </source>
</evidence>
<dbReference type="FunFam" id="3.40.50.300:FF:000127">
    <property type="entry name" value="Ribose import ATP-binding protein RbsA"/>
    <property type="match status" value="1"/>
</dbReference>
<dbReference type="SMART" id="SM00382">
    <property type="entry name" value="AAA"/>
    <property type="match status" value="2"/>
</dbReference>
<keyword evidence="4" id="KW-0762">Sugar transport</keyword>
<keyword evidence="8" id="KW-1278">Translocase</keyword>
<dbReference type="CDD" id="cd03215">
    <property type="entry name" value="ABC_Carb_Monos_II"/>
    <property type="match status" value="1"/>
</dbReference>
<evidence type="ECO:0000256" key="4">
    <source>
        <dbReference type="ARBA" id="ARBA00022597"/>
    </source>
</evidence>
<keyword evidence="12" id="KW-1185">Reference proteome</keyword>
<accession>A0A1U7M8X5</accession>
<keyword evidence="5" id="KW-0677">Repeat</keyword>
<evidence type="ECO:0000256" key="1">
    <source>
        <dbReference type="ARBA" id="ARBA00004202"/>
    </source>
</evidence>
<proteinExistence type="predicted"/>
<dbReference type="PANTHER" id="PTHR43790">
    <property type="entry name" value="CARBOHYDRATE TRANSPORT ATP-BINDING PROTEIN MG119-RELATED"/>
    <property type="match status" value="1"/>
</dbReference>
<dbReference type="EC" id="3.6.3.17" evidence="11"/>
<dbReference type="EMBL" id="LTDM01000002">
    <property type="protein sequence ID" value="OLS03794.1"/>
    <property type="molecule type" value="Genomic_DNA"/>
</dbReference>
<keyword evidence="6" id="KW-0547">Nucleotide-binding</keyword>
<evidence type="ECO:0000256" key="2">
    <source>
        <dbReference type="ARBA" id="ARBA00022448"/>
    </source>
</evidence>
<dbReference type="AlphaFoldDB" id="A0A1U7M8X5"/>
<dbReference type="Gene3D" id="3.40.50.300">
    <property type="entry name" value="P-loop containing nucleotide triphosphate hydrolases"/>
    <property type="match status" value="2"/>
</dbReference>
<organism evidence="11 12">
    <name type="scientific">Tissierella creatinophila DSM 6911</name>
    <dbReference type="NCBI Taxonomy" id="1123403"/>
    <lineage>
        <taxon>Bacteria</taxon>
        <taxon>Bacillati</taxon>
        <taxon>Bacillota</taxon>
        <taxon>Tissierellia</taxon>
        <taxon>Tissierellales</taxon>
        <taxon>Tissierellaceae</taxon>
        <taxon>Tissierella</taxon>
    </lineage>
</organism>
<evidence type="ECO:0000313" key="11">
    <source>
        <dbReference type="EMBL" id="OLS03794.1"/>
    </source>
</evidence>
<evidence type="ECO:0000256" key="7">
    <source>
        <dbReference type="ARBA" id="ARBA00022840"/>
    </source>
</evidence>
<dbReference type="GO" id="GO:0005524">
    <property type="term" value="F:ATP binding"/>
    <property type="evidence" value="ECO:0007669"/>
    <property type="project" value="UniProtKB-KW"/>
</dbReference>
<dbReference type="InterPro" id="IPR027417">
    <property type="entry name" value="P-loop_NTPase"/>
</dbReference>
<dbReference type="RefSeq" id="WP_075724094.1">
    <property type="nucleotide sequence ID" value="NZ_LTDM01000002.1"/>
</dbReference>
<evidence type="ECO:0000256" key="8">
    <source>
        <dbReference type="ARBA" id="ARBA00022967"/>
    </source>
</evidence>
<evidence type="ECO:0000256" key="5">
    <source>
        <dbReference type="ARBA" id="ARBA00022737"/>
    </source>
</evidence>
<keyword evidence="2" id="KW-0813">Transport</keyword>